<dbReference type="EMBL" id="AAVT01000001">
    <property type="protein sequence ID" value="EAW32067.1"/>
    <property type="molecule type" value="Genomic_DNA"/>
</dbReference>
<dbReference type="Proteomes" id="UP000004931">
    <property type="component" value="Unassembled WGS sequence"/>
</dbReference>
<keyword evidence="1" id="KW-0282">Flagellum</keyword>
<accession>A0Y7G3</accession>
<sequence length="35" mass="3722">MSLSSLISLRSLAGWQIIAEHRVNDAGVLATLNGQ</sequence>
<keyword evidence="1" id="KW-0969">Cilium</keyword>
<organism evidence="1 2">
    <name type="scientific">marine gamma proteobacterium HTCC2143</name>
    <dbReference type="NCBI Taxonomy" id="247633"/>
    <lineage>
        <taxon>Bacteria</taxon>
        <taxon>Pseudomonadati</taxon>
        <taxon>Pseudomonadota</taxon>
        <taxon>Gammaproteobacteria</taxon>
        <taxon>Cellvibrionales</taxon>
        <taxon>Spongiibacteraceae</taxon>
        <taxon>BD1-7 clade</taxon>
    </lineage>
</organism>
<protein>
    <submittedName>
        <fullName evidence="1">Flagellar motor protein</fullName>
    </submittedName>
</protein>
<proteinExistence type="predicted"/>
<keyword evidence="2" id="KW-1185">Reference proteome</keyword>
<comment type="caution">
    <text evidence="1">The sequence shown here is derived from an EMBL/GenBank/DDBJ whole genome shotgun (WGS) entry which is preliminary data.</text>
</comment>
<keyword evidence="1" id="KW-0966">Cell projection</keyword>
<evidence type="ECO:0000313" key="2">
    <source>
        <dbReference type="Proteomes" id="UP000004931"/>
    </source>
</evidence>
<evidence type="ECO:0000313" key="1">
    <source>
        <dbReference type="EMBL" id="EAW32067.1"/>
    </source>
</evidence>
<reference evidence="1 2" key="1">
    <citation type="journal article" date="2010" name="J. Bacteriol.">
        <title>Genome sequence of the oligotrophic marine Gammaproteobacterium HTCC2143, isolated from the Oregon Coast.</title>
        <authorList>
            <person name="Oh H.M."/>
            <person name="Kang I."/>
            <person name="Ferriera S."/>
            <person name="Giovannoni S.J."/>
            <person name="Cho J.C."/>
        </authorList>
    </citation>
    <scope>NUCLEOTIDE SEQUENCE [LARGE SCALE GENOMIC DNA]</scope>
    <source>
        <strain evidence="1 2">HTCC2143</strain>
    </source>
</reference>
<gene>
    <name evidence="1" type="ORF">GP2143_12466</name>
</gene>
<dbReference type="AlphaFoldDB" id="A0Y7G3"/>
<name>A0Y7G3_9GAMM</name>